<accession>A0ABD2PLJ2</accession>
<feature type="compositionally biased region" description="Polar residues" evidence="1">
    <location>
        <begin position="46"/>
        <end position="56"/>
    </location>
</feature>
<feature type="compositionally biased region" description="Basic and acidic residues" evidence="1">
    <location>
        <begin position="24"/>
        <end position="37"/>
    </location>
</feature>
<name>A0ABD2PLJ2_9PLAT</name>
<reference evidence="2 3" key="1">
    <citation type="submission" date="2024-11" db="EMBL/GenBank/DDBJ databases">
        <title>Adaptive evolution of stress response genes in parasites aligns with host niche diversity.</title>
        <authorList>
            <person name="Hahn C."/>
            <person name="Resl P."/>
        </authorList>
    </citation>
    <scope>NUCLEOTIDE SEQUENCE [LARGE SCALE GENOMIC DNA]</scope>
    <source>
        <strain evidence="2">EGGRZ-B1_66</strain>
        <tissue evidence="2">Body</tissue>
    </source>
</reference>
<dbReference type="AlphaFoldDB" id="A0ABD2PLJ2"/>
<sequence>MNRGPASHSADMIAVRQKTQSNKGENKPRSGGHEIRSTPRGVHSETPVSSTSLDSNDLITDSLENLIRGLSSSLEPTQIHSLNDILEKVERDLRGADVIGSKKWPMRTELLQLLFKILDLSFIPIDSQLYSSCEAKRDLYKPDKRVKAIILVHQKSASDPFPHRHARYVLVSCASILYCSDIILDCIICNNKLLTRLTSYVNCANNNTNNDTLRAYLQTSMDALLYLYGSLKHFFCAQHQGSTACCKLTDPEKLLVTIQHTQKDIFHIIQEFVETAIQRGVQSVLPVNRSRQTNLPSIKSLKSLREALNHVLGQVSGLLCELSSVFFSEITSSQQIGSVHLQKPIDRHVFLLFAAEIMNFIARLSPADASLRLRQELLLDHDARSNEFQVRICINIPVD</sequence>
<evidence type="ECO:0000256" key="1">
    <source>
        <dbReference type="SAM" id="MobiDB-lite"/>
    </source>
</evidence>
<feature type="region of interest" description="Disordered" evidence="1">
    <location>
        <begin position="1"/>
        <end position="56"/>
    </location>
</feature>
<comment type="caution">
    <text evidence="2">The sequence shown here is derived from an EMBL/GenBank/DDBJ whole genome shotgun (WGS) entry which is preliminary data.</text>
</comment>
<organism evidence="2 3">
    <name type="scientific">Cichlidogyrus casuarinus</name>
    <dbReference type="NCBI Taxonomy" id="1844966"/>
    <lineage>
        <taxon>Eukaryota</taxon>
        <taxon>Metazoa</taxon>
        <taxon>Spiralia</taxon>
        <taxon>Lophotrochozoa</taxon>
        <taxon>Platyhelminthes</taxon>
        <taxon>Monogenea</taxon>
        <taxon>Monopisthocotylea</taxon>
        <taxon>Dactylogyridea</taxon>
        <taxon>Ancyrocephalidae</taxon>
        <taxon>Cichlidogyrus</taxon>
    </lineage>
</organism>
<gene>
    <name evidence="2" type="ORF">Ciccas_013114</name>
</gene>
<evidence type="ECO:0000313" key="3">
    <source>
        <dbReference type="Proteomes" id="UP001626550"/>
    </source>
</evidence>
<keyword evidence="3" id="KW-1185">Reference proteome</keyword>
<dbReference type="Proteomes" id="UP001626550">
    <property type="component" value="Unassembled WGS sequence"/>
</dbReference>
<protein>
    <submittedName>
        <fullName evidence="2">Uncharacterized protein</fullName>
    </submittedName>
</protein>
<dbReference type="EMBL" id="JBJKFK010005373">
    <property type="protein sequence ID" value="KAL3308355.1"/>
    <property type="molecule type" value="Genomic_DNA"/>
</dbReference>
<evidence type="ECO:0000313" key="2">
    <source>
        <dbReference type="EMBL" id="KAL3308355.1"/>
    </source>
</evidence>
<proteinExistence type="predicted"/>